<dbReference type="InterPro" id="IPR050830">
    <property type="entry name" value="Fungal_FAS"/>
</dbReference>
<sequence>MDFGIKLGWKAIMKPLFPKSIPGDLLALVHLSNRFDMRDRAPKLKVGDTVTSEAKIASITNGETGKTVAVKGTVFLLKDGEKTPVNGRPLLVLLPRPI</sequence>
<name>A0A0L0UKT2_9BASI</name>
<evidence type="ECO:0000256" key="1">
    <source>
        <dbReference type="ARBA" id="ARBA00022679"/>
    </source>
</evidence>
<gene>
    <name evidence="3" type="ORF">PSTG_19018</name>
</gene>
<dbReference type="InterPro" id="IPR039569">
    <property type="entry name" value="FAS1-like_DH_region"/>
</dbReference>
<dbReference type="Proteomes" id="UP000054564">
    <property type="component" value="Unassembled WGS sequence"/>
</dbReference>
<dbReference type="SUPFAM" id="SSF54637">
    <property type="entry name" value="Thioesterase/thiol ester dehydrase-isomerase"/>
    <property type="match status" value="1"/>
</dbReference>
<feature type="domain" description="FAS1-like dehydratase" evidence="2">
    <location>
        <begin position="2"/>
        <end position="73"/>
    </location>
</feature>
<dbReference type="STRING" id="1165861.A0A0L0UKT2"/>
<organism evidence="3 4">
    <name type="scientific">Puccinia striiformis f. sp. tritici PST-78</name>
    <dbReference type="NCBI Taxonomy" id="1165861"/>
    <lineage>
        <taxon>Eukaryota</taxon>
        <taxon>Fungi</taxon>
        <taxon>Dikarya</taxon>
        <taxon>Basidiomycota</taxon>
        <taxon>Pucciniomycotina</taxon>
        <taxon>Pucciniomycetes</taxon>
        <taxon>Pucciniales</taxon>
        <taxon>Pucciniaceae</taxon>
        <taxon>Puccinia</taxon>
    </lineage>
</organism>
<dbReference type="PANTHER" id="PTHR10982:SF21">
    <property type="entry name" value="FATTY ACID SYNTHASE SUBUNIT BETA"/>
    <property type="match status" value="1"/>
</dbReference>
<dbReference type="InterPro" id="IPR029069">
    <property type="entry name" value="HotDog_dom_sf"/>
</dbReference>
<dbReference type="EMBL" id="AJIL01004789">
    <property type="protein sequence ID" value="KNE87596.1"/>
    <property type="molecule type" value="Genomic_DNA"/>
</dbReference>
<evidence type="ECO:0000259" key="2">
    <source>
        <dbReference type="Pfam" id="PF13452"/>
    </source>
</evidence>
<evidence type="ECO:0000313" key="3">
    <source>
        <dbReference type="EMBL" id="KNE87596.1"/>
    </source>
</evidence>
<keyword evidence="4" id="KW-1185">Reference proteome</keyword>
<comment type="caution">
    <text evidence="3">The sequence shown here is derived from an EMBL/GenBank/DDBJ whole genome shotgun (WGS) entry which is preliminary data.</text>
</comment>
<protein>
    <recommendedName>
        <fullName evidence="2">FAS1-like dehydratase domain-containing protein</fullName>
    </recommendedName>
</protein>
<dbReference type="GO" id="GO:0016740">
    <property type="term" value="F:transferase activity"/>
    <property type="evidence" value="ECO:0007669"/>
    <property type="project" value="UniProtKB-KW"/>
</dbReference>
<dbReference type="AlphaFoldDB" id="A0A0L0UKT2"/>
<dbReference type="Gene3D" id="3.10.129.10">
    <property type="entry name" value="Hotdog Thioesterase"/>
    <property type="match status" value="1"/>
</dbReference>
<evidence type="ECO:0000313" key="4">
    <source>
        <dbReference type="Proteomes" id="UP000054564"/>
    </source>
</evidence>
<keyword evidence="1" id="KW-0808">Transferase</keyword>
<dbReference type="OrthoDB" id="3001637at2759"/>
<reference evidence="4" key="1">
    <citation type="submission" date="2014-03" db="EMBL/GenBank/DDBJ databases">
        <title>The Genome Sequence of Puccinia striiformis f. sp. tritici PST-78.</title>
        <authorList>
            <consortium name="The Broad Institute Genome Sequencing Platform"/>
            <person name="Cuomo C."/>
            <person name="Hulbert S."/>
            <person name="Chen X."/>
            <person name="Walker B."/>
            <person name="Young S.K."/>
            <person name="Zeng Q."/>
            <person name="Gargeya S."/>
            <person name="Fitzgerald M."/>
            <person name="Haas B."/>
            <person name="Abouelleil A."/>
            <person name="Alvarado L."/>
            <person name="Arachchi H.M."/>
            <person name="Berlin A.M."/>
            <person name="Chapman S.B."/>
            <person name="Goldberg J."/>
            <person name="Griggs A."/>
            <person name="Gujja S."/>
            <person name="Hansen M."/>
            <person name="Howarth C."/>
            <person name="Imamovic A."/>
            <person name="Larimer J."/>
            <person name="McCowan C."/>
            <person name="Montmayeur A."/>
            <person name="Murphy C."/>
            <person name="Neiman D."/>
            <person name="Pearson M."/>
            <person name="Priest M."/>
            <person name="Roberts A."/>
            <person name="Saif S."/>
            <person name="Shea T."/>
            <person name="Sisk P."/>
            <person name="Sykes S."/>
            <person name="Wortman J."/>
            <person name="Nusbaum C."/>
            <person name="Birren B."/>
        </authorList>
    </citation>
    <scope>NUCLEOTIDE SEQUENCE [LARGE SCALE GENOMIC DNA]</scope>
    <source>
        <strain evidence="4">race PST-78</strain>
    </source>
</reference>
<dbReference type="Pfam" id="PF13452">
    <property type="entry name" value="FAS1_DH_region"/>
    <property type="match status" value="1"/>
</dbReference>
<dbReference type="PANTHER" id="PTHR10982">
    <property type="entry name" value="MALONYL COA-ACYL CARRIER PROTEIN TRANSACYLASE"/>
    <property type="match status" value="1"/>
</dbReference>
<accession>A0A0L0UKT2</accession>
<proteinExistence type="predicted"/>